<feature type="domain" description="Uncharacterized protein TP-0789" evidence="1">
    <location>
        <begin position="75"/>
        <end position="235"/>
    </location>
</feature>
<evidence type="ECO:0000313" key="3">
    <source>
        <dbReference type="Proteomes" id="UP000295221"/>
    </source>
</evidence>
<dbReference type="Pfam" id="PF17131">
    <property type="entry name" value="LolA_like"/>
    <property type="match status" value="1"/>
</dbReference>
<organism evidence="2 3">
    <name type="scientific">Natronoflexus pectinivorans</name>
    <dbReference type="NCBI Taxonomy" id="682526"/>
    <lineage>
        <taxon>Bacteria</taxon>
        <taxon>Pseudomonadati</taxon>
        <taxon>Bacteroidota</taxon>
        <taxon>Bacteroidia</taxon>
        <taxon>Marinilabiliales</taxon>
        <taxon>Marinilabiliaceae</taxon>
        <taxon>Natronoflexus</taxon>
    </lineage>
</organism>
<dbReference type="CDD" id="cd16329">
    <property type="entry name" value="LolA_like"/>
    <property type="match status" value="1"/>
</dbReference>
<gene>
    <name evidence="2" type="ORF">EV194_10847</name>
</gene>
<dbReference type="AlphaFoldDB" id="A0A4R2GHB4"/>
<dbReference type="Gene3D" id="2.50.20.10">
    <property type="entry name" value="Lipoprotein localisation LolA/LolB/LppX"/>
    <property type="match status" value="1"/>
</dbReference>
<comment type="caution">
    <text evidence="2">The sequence shown here is derived from an EMBL/GenBank/DDBJ whole genome shotgun (WGS) entry which is preliminary data.</text>
</comment>
<reference evidence="2 3" key="1">
    <citation type="submission" date="2019-03" db="EMBL/GenBank/DDBJ databases">
        <title>Genomic Encyclopedia of Type Strains, Phase IV (KMG-IV): sequencing the most valuable type-strain genomes for metagenomic binning, comparative biology and taxonomic classification.</title>
        <authorList>
            <person name="Goeker M."/>
        </authorList>
    </citation>
    <scope>NUCLEOTIDE SEQUENCE [LARGE SCALE GENOMIC DNA]</scope>
    <source>
        <strain evidence="2 3">DSM 24179</strain>
    </source>
</reference>
<keyword evidence="3" id="KW-1185">Reference proteome</keyword>
<protein>
    <submittedName>
        <fullName evidence="2">Outer membrane lipoprotein-sorting protein</fullName>
    </submittedName>
</protein>
<sequence>MNRLILIIAALLFCNFWSLQSQTPKELFRESLEKIARQNIHLEIELESTNRRGNSRVREMDVFTSNIDDVRYVKVELLSPDEVKGVKIVTSGSEENRGTVEIFMPATGRVQRLRSYDNPTVMGSEIPLDQLNFDAYKNYGFSMETREMLNGLEHHKLKLESTDDEGWFYVWISVDEVLLNRIERFNAAGVKSMVTEMSDYHVVSHHSGALFPGEIQSTNLQSNEQSVMRIRSVQPILNPSKEDYTL</sequence>
<proteinExistence type="predicted"/>
<evidence type="ECO:0000313" key="2">
    <source>
        <dbReference type="EMBL" id="TCO07442.1"/>
    </source>
</evidence>
<keyword evidence="2" id="KW-0449">Lipoprotein</keyword>
<accession>A0A4R2GHB4</accession>
<dbReference type="OrthoDB" id="1115354at2"/>
<name>A0A4R2GHB4_9BACT</name>
<dbReference type="Proteomes" id="UP000295221">
    <property type="component" value="Unassembled WGS sequence"/>
</dbReference>
<dbReference type="EMBL" id="SLWK01000008">
    <property type="protein sequence ID" value="TCO07442.1"/>
    <property type="molecule type" value="Genomic_DNA"/>
</dbReference>
<dbReference type="RefSeq" id="WP_132434142.1">
    <property type="nucleotide sequence ID" value="NZ_SLWK01000008.1"/>
</dbReference>
<evidence type="ECO:0000259" key="1">
    <source>
        <dbReference type="Pfam" id="PF17131"/>
    </source>
</evidence>
<dbReference type="InterPro" id="IPR033399">
    <property type="entry name" value="TP_0789-like"/>
</dbReference>